<dbReference type="InterPro" id="IPR007627">
    <property type="entry name" value="RNA_pol_sigma70_r2"/>
</dbReference>
<sequence length="545" mass="62765">MSAHSAIDMTETIQPYTKPVFGFALNRLGNRQEAEDLAQDILLQLLKSLNAGVDIRQLDAYVWTVARYTWVHWVKKKSGQLQHLEINGMTDLLSEEGPEPLQQLVNSETYHTLRRELTYLSGLQRRITVMHYYDGMKQQEIADKLSIPLGTVKWHLHDARNEIKKGMERVTRGHLSVSPIQLTRMGYSGRPGKLGETWHFLKRNLTQNIVYAMYHKPMSVNELAVELGTPAHFIEDEVAHLAEYGFITETAAKKYRTDFIIRDHSREQLQCTHKLYKECAAHIAELHFDAIMDVQDQIEQSGLLYPENDFNFLLWTLLPKNIEEQASRLGRLGPPAAKVVPLRKDGGQYIAYAELKRDPFPDLGFDPQPYWRNGPMDRIDRGNLSIWRFDTFWSDRDGGWKNFTPGEVELCRRFWKGELPENDAHVEDYALLLSKQYLLKTAKGYTFNAVLVDRPETLRHIHTVIPDLSPAYAPAITKLYEQSLHIAMQGQPKHLEPQIAYMTWINSAGGALIAYILKHLVDQGKLREPLPEQRKTITMLMGKLK</sequence>
<evidence type="ECO:0000256" key="1">
    <source>
        <dbReference type="ARBA" id="ARBA00023015"/>
    </source>
</evidence>
<dbReference type="AlphaFoldDB" id="A0A916K019"/>
<organism evidence="6 7">
    <name type="scientific">Paenibacillus solanacearum</name>
    <dbReference type="NCBI Taxonomy" id="2048548"/>
    <lineage>
        <taxon>Bacteria</taxon>
        <taxon>Bacillati</taxon>
        <taxon>Bacillota</taxon>
        <taxon>Bacilli</taxon>
        <taxon>Bacillales</taxon>
        <taxon>Paenibacillaceae</taxon>
        <taxon>Paenibacillus</taxon>
    </lineage>
</organism>
<evidence type="ECO:0000256" key="3">
    <source>
        <dbReference type="ARBA" id="ARBA00023163"/>
    </source>
</evidence>
<feature type="domain" description="RNA polymerase sigma factor 70 region 4 type 2" evidence="5">
    <location>
        <begin position="113"/>
        <end position="161"/>
    </location>
</feature>
<keyword evidence="1" id="KW-0805">Transcription regulation</keyword>
<keyword evidence="7" id="KW-1185">Reference proteome</keyword>
<dbReference type="GO" id="GO:0003677">
    <property type="term" value="F:DNA binding"/>
    <property type="evidence" value="ECO:0007669"/>
    <property type="project" value="InterPro"/>
</dbReference>
<dbReference type="EMBL" id="CAJVAS010000008">
    <property type="protein sequence ID" value="CAG7620653.1"/>
    <property type="molecule type" value="Genomic_DNA"/>
</dbReference>
<comment type="caution">
    <text evidence="6">The sequence shown here is derived from an EMBL/GenBank/DDBJ whole genome shotgun (WGS) entry which is preliminary data.</text>
</comment>
<keyword evidence="2" id="KW-0731">Sigma factor</keyword>
<dbReference type="PANTHER" id="PTHR43133:SF62">
    <property type="entry name" value="RNA POLYMERASE SIGMA FACTOR SIGZ"/>
    <property type="match status" value="1"/>
</dbReference>
<evidence type="ECO:0000256" key="2">
    <source>
        <dbReference type="ARBA" id="ARBA00023082"/>
    </source>
</evidence>
<name>A0A916K019_9BACL</name>
<dbReference type="Pfam" id="PF08281">
    <property type="entry name" value="Sigma70_r4_2"/>
    <property type="match status" value="1"/>
</dbReference>
<evidence type="ECO:0008006" key="8">
    <source>
        <dbReference type="Google" id="ProtNLM"/>
    </source>
</evidence>
<dbReference type="InterPro" id="IPR014284">
    <property type="entry name" value="RNA_pol_sigma-70_dom"/>
</dbReference>
<dbReference type="GO" id="GO:0016987">
    <property type="term" value="F:sigma factor activity"/>
    <property type="evidence" value="ECO:0007669"/>
    <property type="project" value="UniProtKB-KW"/>
</dbReference>
<evidence type="ECO:0000313" key="7">
    <source>
        <dbReference type="Proteomes" id="UP000693672"/>
    </source>
</evidence>
<dbReference type="InterPro" id="IPR039425">
    <property type="entry name" value="RNA_pol_sigma-70-like"/>
</dbReference>
<dbReference type="GO" id="GO:0006352">
    <property type="term" value="P:DNA-templated transcription initiation"/>
    <property type="evidence" value="ECO:0007669"/>
    <property type="project" value="InterPro"/>
</dbReference>
<evidence type="ECO:0000313" key="6">
    <source>
        <dbReference type="EMBL" id="CAG7620653.1"/>
    </source>
</evidence>
<dbReference type="InterPro" id="IPR013249">
    <property type="entry name" value="RNA_pol_sigma70_r4_t2"/>
</dbReference>
<feature type="domain" description="RNA polymerase sigma-70 region 2" evidence="4">
    <location>
        <begin position="13"/>
        <end position="78"/>
    </location>
</feature>
<dbReference type="NCBIfam" id="TIGR02937">
    <property type="entry name" value="sigma70-ECF"/>
    <property type="match status" value="1"/>
</dbReference>
<accession>A0A916K019</accession>
<dbReference type="Proteomes" id="UP000693672">
    <property type="component" value="Unassembled WGS sequence"/>
</dbReference>
<evidence type="ECO:0000259" key="4">
    <source>
        <dbReference type="Pfam" id="PF04542"/>
    </source>
</evidence>
<dbReference type="PANTHER" id="PTHR43133">
    <property type="entry name" value="RNA POLYMERASE ECF-TYPE SIGMA FACTO"/>
    <property type="match status" value="1"/>
</dbReference>
<reference evidence="6" key="1">
    <citation type="submission" date="2021-06" db="EMBL/GenBank/DDBJ databases">
        <authorList>
            <person name="Criscuolo A."/>
        </authorList>
    </citation>
    <scope>NUCLEOTIDE SEQUENCE</scope>
    <source>
        <strain evidence="6">CIP111600</strain>
    </source>
</reference>
<keyword evidence="3" id="KW-0804">Transcription</keyword>
<evidence type="ECO:0000259" key="5">
    <source>
        <dbReference type="Pfam" id="PF08281"/>
    </source>
</evidence>
<gene>
    <name evidence="6" type="ORF">PAESOLCIP111_02288</name>
</gene>
<proteinExistence type="predicted"/>
<dbReference type="Pfam" id="PF04542">
    <property type="entry name" value="Sigma70_r2"/>
    <property type="match status" value="1"/>
</dbReference>
<dbReference type="RefSeq" id="WP_218092076.1">
    <property type="nucleotide sequence ID" value="NZ_CAJVAS010000008.1"/>
</dbReference>
<protein>
    <recommendedName>
        <fullName evidence="8">Sigma-70 family RNA polymerase sigma factor</fullName>
    </recommendedName>
</protein>